<proteinExistence type="predicted"/>
<reference evidence="1" key="1">
    <citation type="submission" date="2022-07" db="EMBL/GenBank/DDBJ databases">
        <title>Evaluation of T. orientalis genome assembly methods using nanopore sequencing and analysis of variation between genomes.</title>
        <authorList>
            <person name="Yam J."/>
            <person name="Micallef M.L."/>
            <person name="Liu M."/>
            <person name="Djordjevic S.P."/>
            <person name="Bogema D.R."/>
            <person name="Jenkins C."/>
        </authorList>
    </citation>
    <scope>NUCLEOTIDE SEQUENCE</scope>
    <source>
        <strain evidence="1">Goon Nure</strain>
    </source>
</reference>
<protein>
    <submittedName>
        <fullName evidence="1">Uncharacterized protein</fullName>
    </submittedName>
</protein>
<sequence length="260" mass="29189">MTSNLSAKQDTRSSRLRIPISKLTPNVPEGSEIEFEGWLHLGEPVRERDLAFNRRCPRTCSVNKPCLHSCKNDDNLFQDQGYSNLVVASNCRRNSNHVCTHNSDKVNVVKTGICANCTSRNNTQGTVFRRDNQVYYVTNKQNPPTVVVQKPQTVVVRNRSMPPIVVRTPPPTVILKNDRAQPIFVQNCPPNIMVTNSQTSPVRNSPSMPNLQRTQHFARFNDSAFGQQSVCAIGGTQHNPGAFRRNHCGCHCNNSNYVNF</sequence>
<name>A0A976MF07_THEOR</name>
<evidence type="ECO:0000313" key="1">
    <source>
        <dbReference type="EMBL" id="UKK02503.2"/>
    </source>
</evidence>
<dbReference type="Proteomes" id="UP000244811">
    <property type="component" value="Chromosome 4"/>
</dbReference>
<accession>A0A976MF07</accession>
<dbReference type="AlphaFoldDB" id="A0A976MF07"/>
<organism evidence="1 2">
    <name type="scientific">Theileria orientalis</name>
    <dbReference type="NCBI Taxonomy" id="68886"/>
    <lineage>
        <taxon>Eukaryota</taxon>
        <taxon>Sar</taxon>
        <taxon>Alveolata</taxon>
        <taxon>Apicomplexa</taxon>
        <taxon>Aconoidasida</taxon>
        <taxon>Piroplasmida</taxon>
        <taxon>Theileriidae</taxon>
        <taxon>Theileria</taxon>
    </lineage>
</organism>
<gene>
    <name evidence="1" type="ORF">MACK_002596</name>
</gene>
<evidence type="ECO:0000313" key="2">
    <source>
        <dbReference type="Proteomes" id="UP000244811"/>
    </source>
</evidence>
<dbReference type="EMBL" id="CP056072">
    <property type="protein sequence ID" value="UKK02503.2"/>
    <property type="molecule type" value="Genomic_DNA"/>
</dbReference>